<evidence type="ECO:0000313" key="1">
    <source>
        <dbReference type="EMBL" id="JAH90159.1"/>
    </source>
</evidence>
<reference evidence="1" key="2">
    <citation type="journal article" date="2015" name="Fish Shellfish Immunol.">
        <title>Early steps in the European eel (Anguilla anguilla)-Vibrio vulnificus interaction in the gills: Role of the RtxA13 toxin.</title>
        <authorList>
            <person name="Callol A."/>
            <person name="Pajuelo D."/>
            <person name="Ebbesson L."/>
            <person name="Teles M."/>
            <person name="MacKenzie S."/>
            <person name="Amaro C."/>
        </authorList>
    </citation>
    <scope>NUCLEOTIDE SEQUENCE</scope>
</reference>
<dbReference type="AlphaFoldDB" id="A0A0E9WIC5"/>
<protein>
    <submittedName>
        <fullName evidence="1">Uncharacterized protein</fullName>
    </submittedName>
</protein>
<sequence>MCSQILCAVTKLHKVMNLDCFSQTMPTCHCPSCRTVVLSVVCPVLSKTVHRVLCSDVQPPHL</sequence>
<dbReference type="EMBL" id="GBXM01018418">
    <property type="protein sequence ID" value="JAH90159.1"/>
    <property type="molecule type" value="Transcribed_RNA"/>
</dbReference>
<reference evidence="1" key="1">
    <citation type="submission" date="2014-11" db="EMBL/GenBank/DDBJ databases">
        <authorList>
            <person name="Amaro Gonzalez C."/>
        </authorList>
    </citation>
    <scope>NUCLEOTIDE SEQUENCE</scope>
</reference>
<proteinExistence type="predicted"/>
<accession>A0A0E9WIC5</accession>
<organism evidence="1">
    <name type="scientific">Anguilla anguilla</name>
    <name type="common">European freshwater eel</name>
    <name type="synonym">Muraena anguilla</name>
    <dbReference type="NCBI Taxonomy" id="7936"/>
    <lineage>
        <taxon>Eukaryota</taxon>
        <taxon>Metazoa</taxon>
        <taxon>Chordata</taxon>
        <taxon>Craniata</taxon>
        <taxon>Vertebrata</taxon>
        <taxon>Euteleostomi</taxon>
        <taxon>Actinopterygii</taxon>
        <taxon>Neopterygii</taxon>
        <taxon>Teleostei</taxon>
        <taxon>Anguilliformes</taxon>
        <taxon>Anguillidae</taxon>
        <taxon>Anguilla</taxon>
    </lineage>
</organism>
<name>A0A0E9WIC5_ANGAN</name>